<dbReference type="PANTHER" id="PTHR33991:SF1">
    <property type="entry name" value="DNA REPAIR PROTEIN RECO"/>
    <property type="match status" value="1"/>
</dbReference>
<dbReference type="Pfam" id="PF11967">
    <property type="entry name" value="RecO_N"/>
    <property type="match status" value="1"/>
</dbReference>
<proteinExistence type="inferred from homology"/>
<keyword evidence="6 8" id="KW-0234">DNA repair</keyword>
<dbReference type="HAMAP" id="MF_00201">
    <property type="entry name" value="RecO"/>
    <property type="match status" value="1"/>
</dbReference>
<dbReference type="GO" id="GO:0043590">
    <property type="term" value="C:bacterial nucleoid"/>
    <property type="evidence" value="ECO:0007669"/>
    <property type="project" value="TreeGrafter"/>
</dbReference>
<comment type="function">
    <text evidence="1 8">Involved in DNA repair and RecF pathway recombination.</text>
</comment>
<protein>
    <recommendedName>
        <fullName evidence="3 8">DNA repair protein RecO</fullName>
    </recommendedName>
    <alternativeName>
        <fullName evidence="7 8">Recombination protein O</fullName>
    </alternativeName>
</protein>
<evidence type="ECO:0000259" key="9">
    <source>
        <dbReference type="Pfam" id="PF11967"/>
    </source>
</evidence>
<dbReference type="GO" id="GO:0006310">
    <property type="term" value="P:DNA recombination"/>
    <property type="evidence" value="ECO:0007669"/>
    <property type="project" value="UniProtKB-UniRule"/>
</dbReference>
<dbReference type="InterPro" id="IPR022572">
    <property type="entry name" value="DNA_rep/recomb_RecO_N"/>
</dbReference>
<evidence type="ECO:0000256" key="2">
    <source>
        <dbReference type="ARBA" id="ARBA00007452"/>
    </source>
</evidence>
<dbReference type="InterPro" id="IPR042242">
    <property type="entry name" value="RecO_C"/>
</dbReference>
<dbReference type="PANTHER" id="PTHR33991">
    <property type="entry name" value="DNA REPAIR PROTEIN RECO"/>
    <property type="match status" value="1"/>
</dbReference>
<accession>A0A0A7EE80</accession>
<dbReference type="InterPro" id="IPR037278">
    <property type="entry name" value="ARFGAP/RecO"/>
</dbReference>
<dbReference type="SUPFAM" id="SSF50249">
    <property type="entry name" value="Nucleic acid-binding proteins"/>
    <property type="match status" value="1"/>
</dbReference>
<feature type="domain" description="DNA replication/recombination mediator RecO N-terminal" evidence="9">
    <location>
        <begin position="5"/>
        <end position="74"/>
    </location>
</feature>
<dbReference type="AlphaFoldDB" id="A0A0A7EE80"/>
<keyword evidence="4 8" id="KW-0227">DNA damage</keyword>
<dbReference type="STRING" id="1348114.OM33_06910"/>
<evidence type="ECO:0000313" key="11">
    <source>
        <dbReference type="Proteomes" id="UP000030341"/>
    </source>
</evidence>
<evidence type="ECO:0000256" key="5">
    <source>
        <dbReference type="ARBA" id="ARBA00023172"/>
    </source>
</evidence>
<dbReference type="Gene3D" id="2.40.50.140">
    <property type="entry name" value="Nucleic acid-binding proteins"/>
    <property type="match status" value="1"/>
</dbReference>
<name>A0A0A7EE80_9GAMM</name>
<comment type="similarity">
    <text evidence="2 8">Belongs to the RecO family.</text>
</comment>
<dbReference type="SUPFAM" id="SSF57863">
    <property type="entry name" value="ArfGap/RecO-like zinc finger"/>
    <property type="match status" value="1"/>
</dbReference>
<evidence type="ECO:0000256" key="3">
    <source>
        <dbReference type="ARBA" id="ARBA00021310"/>
    </source>
</evidence>
<dbReference type="Gene3D" id="1.20.1440.120">
    <property type="entry name" value="Recombination protein O, C-terminal domain"/>
    <property type="match status" value="1"/>
</dbReference>
<reference evidence="10 11" key="1">
    <citation type="submission" date="2014-11" db="EMBL/GenBank/DDBJ databases">
        <title>Complete Genome Sequence of Pseudoalteromonas sp. Strain OCN003 Isolated from Kaneohe Bay, Oahu, Hawaii.</title>
        <authorList>
            <person name="Beurmann S."/>
            <person name="Videau P."/>
            <person name="Ushijima B."/>
            <person name="Smith A.M."/>
            <person name="Aeby G.S."/>
            <person name="Callahan S.M."/>
            <person name="Belcaid M."/>
        </authorList>
    </citation>
    <scope>NUCLEOTIDE SEQUENCE [LARGE SCALE GENOMIC DNA]</scope>
    <source>
        <strain evidence="10 11">OCN003</strain>
    </source>
</reference>
<dbReference type="Pfam" id="PF02565">
    <property type="entry name" value="RecO_C"/>
    <property type="match status" value="1"/>
</dbReference>
<evidence type="ECO:0000256" key="4">
    <source>
        <dbReference type="ARBA" id="ARBA00022763"/>
    </source>
</evidence>
<dbReference type="OrthoDB" id="9804792at2"/>
<dbReference type="HOGENOM" id="CLU_066645_1_0_6"/>
<dbReference type="eggNOG" id="COG1381">
    <property type="taxonomic scope" value="Bacteria"/>
</dbReference>
<evidence type="ECO:0000256" key="8">
    <source>
        <dbReference type="HAMAP-Rule" id="MF_00201"/>
    </source>
</evidence>
<dbReference type="EMBL" id="CP009888">
    <property type="protein sequence ID" value="AIY64909.1"/>
    <property type="molecule type" value="Genomic_DNA"/>
</dbReference>
<keyword evidence="11" id="KW-1185">Reference proteome</keyword>
<dbReference type="KEGG" id="pseo:OM33_06910"/>
<dbReference type="GO" id="GO:0006302">
    <property type="term" value="P:double-strand break repair"/>
    <property type="evidence" value="ECO:0007669"/>
    <property type="project" value="TreeGrafter"/>
</dbReference>
<dbReference type="Proteomes" id="UP000030341">
    <property type="component" value="Chromosome 1"/>
</dbReference>
<evidence type="ECO:0000256" key="7">
    <source>
        <dbReference type="ARBA" id="ARBA00033409"/>
    </source>
</evidence>
<keyword evidence="5 8" id="KW-0233">DNA recombination</keyword>
<sequence length="226" mass="26008">MQHFVPAYLLHSRPFSDSQLMLDLLVQGVGHIRLLARVKGRNSVKQKANLQPFSRLTVQYAGNGDIKYLNQYELEGLVSLKNKALYCGFYLNELTARLTPVNEPLDEIYELYHQHLTQLVNDEDYEPILRSFEFQLLEALGVGLDFSFDAHGSELKDDTYYQYQNELGWLSLRGSKRGLSGKQIQQIAQLDFSDKLTRTLAKQLARYLLNPLLGYKKLKSRELFGS</sequence>
<organism evidence="10 11">
    <name type="scientific">Pseudoalteromonas piratica</name>
    <dbReference type="NCBI Taxonomy" id="1348114"/>
    <lineage>
        <taxon>Bacteria</taxon>
        <taxon>Pseudomonadati</taxon>
        <taxon>Pseudomonadota</taxon>
        <taxon>Gammaproteobacteria</taxon>
        <taxon>Alteromonadales</taxon>
        <taxon>Pseudoalteromonadaceae</taxon>
        <taxon>Pseudoalteromonas</taxon>
    </lineage>
</organism>
<evidence type="ECO:0000313" key="10">
    <source>
        <dbReference type="EMBL" id="AIY64909.1"/>
    </source>
</evidence>
<dbReference type="RefSeq" id="WP_038640308.1">
    <property type="nucleotide sequence ID" value="NZ_CP009888.1"/>
</dbReference>
<dbReference type="InterPro" id="IPR003717">
    <property type="entry name" value="RecO"/>
</dbReference>
<dbReference type="NCBIfam" id="TIGR00613">
    <property type="entry name" value="reco"/>
    <property type="match status" value="1"/>
</dbReference>
<gene>
    <name evidence="8" type="primary">recO</name>
    <name evidence="10" type="ORF">OM33_06910</name>
</gene>
<evidence type="ECO:0000256" key="6">
    <source>
        <dbReference type="ARBA" id="ARBA00023204"/>
    </source>
</evidence>
<dbReference type="InterPro" id="IPR012340">
    <property type="entry name" value="NA-bd_OB-fold"/>
</dbReference>
<evidence type="ECO:0000256" key="1">
    <source>
        <dbReference type="ARBA" id="ARBA00003065"/>
    </source>
</evidence>